<evidence type="ECO:0000313" key="6">
    <source>
        <dbReference type="WBParaSite" id="NBR_0002216301-mRNA-1"/>
    </source>
</evidence>
<sequence>LSDFENHELHLLPEITFQVAPAELEDLLLAHPLIRDAAVIGVPNKKTGELPKAFVVRANNTLTEEEVKDWVKDKVSPYKQLAGGVEFINEIPKSAAGKILRRELRDRAVSKL</sequence>
<dbReference type="WBParaSite" id="NBR_0002216301-mRNA-1">
    <property type="protein sequence ID" value="NBR_0002216301-mRNA-1"/>
    <property type="gene ID" value="NBR_0002216301"/>
</dbReference>
<evidence type="ECO:0000313" key="5">
    <source>
        <dbReference type="WBParaSite" id="NBR_0002059301-mRNA-1"/>
    </source>
</evidence>
<dbReference type="WBParaSite" id="NBR_0002059301-mRNA-1">
    <property type="protein sequence ID" value="NBR_0002059301-mRNA-1"/>
    <property type="gene ID" value="NBR_0002059301"/>
</dbReference>
<dbReference type="GO" id="GO:0005777">
    <property type="term" value="C:peroxisome"/>
    <property type="evidence" value="ECO:0007669"/>
    <property type="project" value="UniProtKB-SubCell"/>
</dbReference>
<comment type="similarity">
    <text evidence="2">Belongs to the ATP-dependent AMP-binding enzyme family.</text>
</comment>
<name>A0A0N4YY41_NIPBR</name>
<dbReference type="Gene3D" id="3.30.300.30">
    <property type="match status" value="1"/>
</dbReference>
<dbReference type="Pfam" id="PF13193">
    <property type="entry name" value="AMP-binding_C"/>
    <property type="match status" value="1"/>
</dbReference>
<reference evidence="5 6" key="1">
    <citation type="submission" date="2017-02" db="UniProtKB">
        <authorList>
            <consortium name="WormBaseParasite"/>
        </authorList>
    </citation>
    <scope>IDENTIFICATION</scope>
</reference>
<dbReference type="PANTHER" id="PTHR24096">
    <property type="entry name" value="LONG-CHAIN-FATTY-ACID--COA LIGASE"/>
    <property type="match status" value="1"/>
</dbReference>
<dbReference type="AlphaFoldDB" id="A0A0N4YY41"/>
<evidence type="ECO:0000259" key="4">
    <source>
        <dbReference type="Pfam" id="PF13193"/>
    </source>
</evidence>
<dbReference type="FunFam" id="3.30.300.30:FF:000007">
    <property type="entry name" value="4-coumarate--CoA ligase 2"/>
    <property type="match status" value="1"/>
</dbReference>
<evidence type="ECO:0000256" key="3">
    <source>
        <dbReference type="ARBA" id="ARBA00023140"/>
    </source>
</evidence>
<feature type="domain" description="AMP-binding enzyme C-terminal" evidence="4">
    <location>
        <begin position="23"/>
        <end position="98"/>
    </location>
</feature>
<comment type="subcellular location">
    <subcellularLocation>
        <location evidence="1">Peroxisome</location>
    </subcellularLocation>
</comment>
<dbReference type="InterPro" id="IPR025110">
    <property type="entry name" value="AMP-bd_C"/>
</dbReference>
<accession>A0A0N4YY41</accession>
<dbReference type="InterPro" id="IPR045851">
    <property type="entry name" value="AMP-bd_C_sf"/>
</dbReference>
<dbReference type="PANTHER" id="PTHR24096:SF422">
    <property type="entry name" value="BCDNA.GH02901"/>
    <property type="match status" value="1"/>
</dbReference>
<proteinExistence type="inferred from homology"/>
<keyword evidence="3" id="KW-0576">Peroxisome</keyword>
<organism evidence="6">
    <name type="scientific">Nippostrongylus brasiliensis</name>
    <name type="common">Rat hookworm</name>
    <dbReference type="NCBI Taxonomy" id="27835"/>
    <lineage>
        <taxon>Eukaryota</taxon>
        <taxon>Metazoa</taxon>
        <taxon>Ecdysozoa</taxon>
        <taxon>Nematoda</taxon>
        <taxon>Chromadorea</taxon>
        <taxon>Rhabditida</taxon>
        <taxon>Rhabditina</taxon>
        <taxon>Rhabditomorpha</taxon>
        <taxon>Strongyloidea</taxon>
        <taxon>Heligmosomidae</taxon>
        <taxon>Nippostrongylus</taxon>
    </lineage>
</organism>
<dbReference type="OMA" id="EHAVKHY"/>
<evidence type="ECO:0000256" key="1">
    <source>
        <dbReference type="ARBA" id="ARBA00004275"/>
    </source>
</evidence>
<dbReference type="SUPFAM" id="SSF56801">
    <property type="entry name" value="Acetyl-CoA synthetase-like"/>
    <property type="match status" value="1"/>
</dbReference>
<protein>
    <submittedName>
        <fullName evidence="5 6">AMP-binding_C domain-containing protein</fullName>
    </submittedName>
</protein>
<evidence type="ECO:0000256" key="2">
    <source>
        <dbReference type="ARBA" id="ARBA00006432"/>
    </source>
</evidence>
<dbReference type="GO" id="GO:0016405">
    <property type="term" value="F:CoA-ligase activity"/>
    <property type="evidence" value="ECO:0007669"/>
    <property type="project" value="TreeGrafter"/>
</dbReference>